<dbReference type="PANTHER" id="PTHR31649">
    <property type="entry name" value="AGAP009604-PA"/>
    <property type="match status" value="1"/>
</dbReference>
<dbReference type="InterPro" id="IPR006616">
    <property type="entry name" value="DM9_repeat"/>
</dbReference>
<reference evidence="1" key="1">
    <citation type="submission" date="2020-08" db="EMBL/GenBank/DDBJ databases">
        <title>Genome sequencing and assembly of the red palm weevil Rhynchophorus ferrugineus.</title>
        <authorList>
            <person name="Dias G.B."/>
            <person name="Bergman C.M."/>
            <person name="Manee M."/>
        </authorList>
    </citation>
    <scope>NUCLEOTIDE SEQUENCE</scope>
    <source>
        <strain evidence="1">AA-2017</strain>
        <tissue evidence="1">Whole larva</tissue>
    </source>
</reference>
<proteinExistence type="predicted"/>
<evidence type="ECO:0000313" key="1">
    <source>
        <dbReference type="EMBL" id="KAF7282147.1"/>
    </source>
</evidence>
<dbReference type="PANTHER" id="PTHR31649:SF10">
    <property type="entry name" value="IP19903P-RELATED"/>
    <property type="match status" value="1"/>
</dbReference>
<dbReference type="OrthoDB" id="1925699at2759"/>
<name>A0A834IY30_RHYFE</name>
<protein>
    <submittedName>
        <fullName evidence="1">Uncharacterized protein</fullName>
    </submittedName>
</protein>
<dbReference type="AlphaFoldDB" id="A0A834IY30"/>
<accession>A0A834IY30</accession>
<dbReference type="Proteomes" id="UP000625711">
    <property type="component" value="Unassembled WGS sequence"/>
</dbReference>
<comment type="caution">
    <text evidence="1">The sequence shown here is derived from an EMBL/GenBank/DDBJ whole genome shotgun (WGS) entry which is preliminary data.</text>
</comment>
<dbReference type="Pfam" id="PF11901">
    <property type="entry name" value="DM9"/>
    <property type="match status" value="1"/>
</dbReference>
<sequence>MAAYYWVDSHSSYGVPSTALRGGHDIDGAEIFVGRAFHEGDWLPAKVIPDKRIAYVAYGGSEHMKHDYQFAAYLQTIWNAVLPDMFIGIGGLFDL</sequence>
<gene>
    <name evidence="1" type="ORF">GWI33_003113</name>
</gene>
<evidence type="ECO:0000313" key="2">
    <source>
        <dbReference type="Proteomes" id="UP000625711"/>
    </source>
</evidence>
<keyword evidence="2" id="KW-1185">Reference proteome</keyword>
<dbReference type="EMBL" id="JAACXV010000186">
    <property type="protein sequence ID" value="KAF7282147.1"/>
    <property type="molecule type" value="Genomic_DNA"/>
</dbReference>
<organism evidence="1 2">
    <name type="scientific">Rhynchophorus ferrugineus</name>
    <name type="common">Red palm weevil</name>
    <name type="synonym">Curculio ferrugineus</name>
    <dbReference type="NCBI Taxonomy" id="354439"/>
    <lineage>
        <taxon>Eukaryota</taxon>
        <taxon>Metazoa</taxon>
        <taxon>Ecdysozoa</taxon>
        <taxon>Arthropoda</taxon>
        <taxon>Hexapoda</taxon>
        <taxon>Insecta</taxon>
        <taxon>Pterygota</taxon>
        <taxon>Neoptera</taxon>
        <taxon>Endopterygota</taxon>
        <taxon>Coleoptera</taxon>
        <taxon>Polyphaga</taxon>
        <taxon>Cucujiformia</taxon>
        <taxon>Curculionidae</taxon>
        <taxon>Dryophthorinae</taxon>
        <taxon>Rhynchophorus</taxon>
    </lineage>
</organism>
<dbReference type="SMART" id="SM00696">
    <property type="entry name" value="DM9"/>
    <property type="match status" value="1"/>
</dbReference>